<dbReference type="PROSITE" id="PS00288">
    <property type="entry name" value="TIMP"/>
    <property type="match status" value="1"/>
</dbReference>
<evidence type="ECO:0000313" key="18">
    <source>
        <dbReference type="Proteomes" id="UP000823872"/>
    </source>
</evidence>
<dbReference type="InterPro" id="IPR008993">
    <property type="entry name" value="TIMP-like_OB-fold"/>
</dbReference>
<evidence type="ECO:0000256" key="5">
    <source>
        <dbReference type="ARBA" id="ARBA00022530"/>
    </source>
</evidence>
<dbReference type="PANTHER" id="PTHR11844:SF22">
    <property type="entry name" value="METALLOPROTEINASE INHIBITOR 3"/>
    <property type="match status" value="1"/>
</dbReference>
<evidence type="ECO:0000313" key="17">
    <source>
        <dbReference type="Ensembl" id="ENSFCTP00005046150.1"/>
    </source>
</evidence>
<evidence type="ECO:0000256" key="9">
    <source>
        <dbReference type="ARBA" id="ARBA00022729"/>
    </source>
</evidence>
<dbReference type="CDD" id="cd03585">
    <property type="entry name" value="NTR_TIMP"/>
    <property type="match status" value="1"/>
</dbReference>
<sequence length="344" mass="38435">MQSIPAILITGRCISQQPVHTKEQQTKNDFSTCLQPLPSFPPEIASNHWLPGLEKHSSSCSFAERPPARRVVRQLRGSLAAPHPVRWALRGQRARGQSCPARPGRRARAAAAPPAARASTLERRAAASAAAAAMTPWLGLVVLLGSWSLGHWGAEACTCSPSHPQDAFCNSDIVIRAKVVGKKLVKEGPFGTLVYTIKQMKMYRGFTKMPHVQYIHTEASESLCGLKLEVNKYQYLLTGRVYDGKMYTGLCNFVERWDQLTLSQRKGLNYRYHLGCNCKIKSCYYLPCFVTSKNECLWTDMLSNFGYPGYQSKHYACIRQKGGYCSWYRGWAPPDKSIINATDP</sequence>
<evidence type="ECO:0000256" key="3">
    <source>
        <dbReference type="ARBA" id="ARBA00013517"/>
    </source>
</evidence>
<organism evidence="17 18">
    <name type="scientific">Felis catus</name>
    <name type="common">Cat</name>
    <name type="synonym">Felis silvestris catus</name>
    <dbReference type="NCBI Taxonomy" id="9685"/>
    <lineage>
        <taxon>Eukaryota</taxon>
        <taxon>Metazoa</taxon>
        <taxon>Chordata</taxon>
        <taxon>Craniata</taxon>
        <taxon>Vertebrata</taxon>
        <taxon>Euteleostomi</taxon>
        <taxon>Mammalia</taxon>
        <taxon>Eutheria</taxon>
        <taxon>Laurasiatheria</taxon>
        <taxon>Carnivora</taxon>
        <taxon>Feliformia</taxon>
        <taxon>Felidae</taxon>
        <taxon>Felinae</taxon>
        <taxon>Felis</taxon>
    </lineage>
</organism>
<keyword evidence="4" id="KW-0964">Secreted</keyword>
<dbReference type="Gene3D" id="3.90.370.10">
    <property type="entry name" value="Tissue inhibitor of metalloproteinase-1. Chain B, domain 1"/>
    <property type="match status" value="1"/>
</dbReference>
<dbReference type="Gene3D" id="2.40.50.120">
    <property type="match status" value="1"/>
</dbReference>
<reference evidence="17" key="3">
    <citation type="submission" date="2025-09" db="UniProtKB">
        <authorList>
            <consortium name="Ensembl"/>
        </authorList>
    </citation>
    <scope>IDENTIFICATION</scope>
    <source>
        <strain evidence="17">breed Abyssinian</strain>
    </source>
</reference>
<reference evidence="17" key="2">
    <citation type="submission" date="2025-08" db="UniProtKB">
        <authorList>
            <consortium name="Ensembl"/>
        </authorList>
    </citation>
    <scope>IDENTIFICATION</scope>
    <source>
        <strain evidence="17">breed Abyssinian</strain>
    </source>
</reference>
<evidence type="ECO:0000256" key="11">
    <source>
        <dbReference type="ARBA" id="ARBA00023157"/>
    </source>
</evidence>
<name>A0ABI7ZGD3_FELCA</name>
<dbReference type="Ensembl" id="ENSFCTT00005063359.1">
    <property type="protein sequence ID" value="ENSFCTP00005046150.1"/>
    <property type="gene ID" value="ENSFCTG00005022144.1"/>
</dbReference>
<gene>
    <name evidence="17" type="primary">SPIC</name>
</gene>
<evidence type="ECO:0000256" key="4">
    <source>
        <dbReference type="ARBA" id="ARBA00022525"/>
    </source>
</evidence>
<accession>A0ABI7ZGD3</accession>
<keyword evidence="18" id="KW-1185">Reference proteome</keyword>
<dbReference type="InterPro" id="IPR027465">
    <property type="entry name" value="TIMP_C"/>
</dbReference>
<evidence type="ECO:0000256" key="2">
    <source>
        <dbReference type="ARBA" id="ARBA00011027"/>
    </source>
</evidence>
<dbReference type="InterPro" id="IPR001134">
    <property type="entry name" value="Netrin_domain"/>
</dbReference>
<dbReference type="InterPro" id="IPR030490">
    <property type="entry name" value="TIMP_CS"/>
</dbReference>
<dbReference type="Proteomes" id="UP000823872">
    <property type="component" value="Chromosome B4"/>
</dbReference>
<comment type="subunit">
    <text evidence="14">Interacts with EFEMP1. Interacts with KDR.</text>
</comment>
<keyword evidence="12" id="KW-0481">Metalloenzyme inhibitor</keyword>
<evidence type="ECO:0000256" key="13">
    <source>
        <dbReference type="ARBA" id="ARBA00030101"/>
    </source>
</evidence>
<dbReference type="SMART" id="SM00206">
    <property type="entry name" value="NTR"/>
    <property type="match status" value="1"/>
</dbReference>
<dbReference type="PANTHER" id="PTHR11844">
    <property type="entry name" value="METALLOPROTEASE INHIBITOR"/>
    <property type="match status" value="1"/>
</dbReference>
<feature type="region of interest" description="Disordered" evidence="15">
    <location>
        <begin position="91"/>
        <end position="116"/>
    </location>
</feature>
<dbReference type="Pfam" id="PF00965">
    <property type="entry name" value="TIMP"/>
    <property type="match status" value="1"/>
</dbReference>
<evidence type="ECO:0000256" key="8">
    <source>
        <dbReference type="ARBA" id="ARBA00022723"/>
    </source>
</evidence>
<dbReference type="PROSITE" id="PS50189">
    <property type="entry name" value="NTR"/>
    <property type="match status" value="1"/>
</dbReference>
<evidence type="ECO:0000256" key="1">
    <source>
        <dbReference type="ARBA" id="ARBA00004498"/>
    </source>
</evidence>
<comment type="similarity">
    <text evidence="2">Belongs to the protease inhibitor I35 (TIMP) family.</text>
</comment>
<keyword evidence="8" id="KW-0479">Metal-binding</keyword>
<protein>
    <recommendedName>
        <fullName evidence="3">Metalloproteinase inhibitor 3</fullName>
    </recommendedName>
    <alternativeName>
        <fullName evidence="13">Tissue inhibitor of metalloproteinases 3</fullName>
    </alternativeName>
</protein>
<keyword evidence="9" id="KW-0732">Signal</keyword>
<dbReference type="GeneTree" id="ENSGT00940000159601"/>
<evidence type="ECO:0000256" key="7">
    <source>
        <dbReference type="ARBA" id="ARBA00022690"/>
    </source>
</evidence>
<evidence type="ECO:0000256" key="12">
    <source>
        <dbReference type="ARBA" id="ARBA00023215"/>
    </source>
</evidence>
<proteinExistence type="inferred from homology"/>
<feature type="domain" description="NTR" evidence="16">
    <location>
        <begin position="157"/>
        <end position="276"/>
    </location>
</feature>
<evidence type="ECO:0000259" key="16">
    <source>
        <dbReference type="PROSITE" id="PS50189"/>
    </source>
</evidence>
<comment type="subcellular location">
    <subcellularLocation>
        <location evidence="1">Secreted</location>
        <location evidence="1">Extracellular space</location>
        <location evidence="1">Extracellular matrix</location>
    </subcellularLocation>
</comment>
<dbReference type="InterPro" id="IPR001820">
    <property type="entry name" value="TIMP"/>
</dbReference>
<keyword evidence="6" id="KW-0483">Metalloprotease inhibitor</keyword>
<keyword evidence="7" id="KW-0646">Protease inhibitor</keyword>
<keyword evidence="10" id="KW-0862">Zinc</keyword>
<dbReference type="SUPFAM" id="SSF50242">
    <property type="entry name" value="TIMP-like"/>
    <property type="match status" value="1"/>
</dbReference>
<keyword evidence="11" id="KW-1015">Disulfide bond</keyword>
<evidence type="ECO:0000256" key="6">
    <source>
        <dbReference type="ARBA" id="ARBA00022608"/>
    </source>
</evidence>
<keyword evidence="5" id="KW-0272">Extracellular matrix</keyword>
<evidence type="ECO:0000256" key="15">
    <source>
        <dbReference type="SAM" id="MobiDB-lite"/>
    </source>
</evidence>
<reference evidence="17 18" key="1">
    <citation type="submission" date="2021-02" db="EMBL/GenBank/DDBJ databases">
        <title>Safari Cat Assemblies.</title>
        <authorList>
            <person name="Bredemeyer K.R."/>
            <person name="Murphy W.J."/>
        </authorList>
    </citation>
    <scope>NUCLEOTIDE SEQUENCE [LARGE SCALE GENOMIC DNA]</scope>
</reference>
<evidence type="ECO:0000256" key="14">
    <source>
        <dbReference type="ARBA" id="ARBA00063810"/>
    </source>
</evidence>
<evidence type="ECO:0000256" key="10">
    <source>
        <dbReference type="ARBA" id="ARBA00022833"/>
    </source>
</evidence>